<evidence type="ECO:0000256" key="7">
    <source>
        <dbReference type="HAMAP-Rule" id="MF_00108"/>
    </source>
</evidence>
<accession>A0A3N4ZLD3</accession>
<comment type="similarity">
    <text evidence="3 7">Belongs to the IspD/TarI cytidylyltransferase family. IspD subfamily.</text>
</comment>
<evidence type="ECO:0000313" key="9">
    <source>
        <dbReference type="Proteomes" id="UP000280726"/>
    </source>
</evidence>
<dbReference type="PANTHER" id="PTHR32125:SF4">
    <property type="entry name" value="2-C-METHYL-D-ERYTHRITOL 4-PHOSPHATE CYTIDYLYLTRANSFERASE, CHLOROPLASTIC"/>
    <property type="match status" value="1"/>
</dbReference>
<dbReference type="InterPro" id="IPR001228">
    <property type="entry name" value="IspD"/>
</dbReference>
<dbReference type="InterPro" id="IPR018294">
    <property type="entry name" value="ISPD_synthase_CS"/>
</dbReference>
<organism evidence="8 9">
    <name type="scientific">Georgenia muralis</name>
    <dbReference type="NCBI Taxonomy" id="154117"/>
    <lineage>
        <taxon>Bacteria</taxon>
        <taxon>Bacillati</taxon>
        <taxon>Actinomycetota</taxon>
        <taxon>Actinomycetes</taxon>
        <taxon>Micrococcales</taxon>
        <taxon>Bogoriellaceae</taxon>
        <taxon>Georgenia</taxon>
    </lineage>
</organism>
<sequence length="250" mass="24737">MQGDVAVSRRGSAAVLTAAGSGTRLGARVPKALVELGGVPLVLRAARGLAEAGCLDALVVTVPAAELGAFAALFPGGHVPGTTLAVAVVPGGATRQASVAAGLAALPAEVDVVLVHDAARCLTPPGTVRAVEAAVRGGHRAVVPALPVTDTVKRVGPADATGAEPVTATVDRASLRAVQTPQGFDRSLLEAAHVAGASRAGDEAAAASDDAGLVEALGEQVWVVPGDERALKITTPHDLAIAELLLSDRG</sequence>
<dbReference type="FunFam" id="3.90.550.10:FF:000003">
    <property type="entry name" value="2-C-methyl-D-erythritol 4-phosphate cytidylyltransferase"/>
    <property type="match status" value="1"/>
</dbReference>
<dbReference type="GO" id="GO:0019288">
    <property type="term" value="P:isopentenyl diphosphate biosynthetic process, methylerythritol 4-phosphate pathway"/>
    <property type="evidence" value="ECO:0007669"/>
    <property type="project" value="UniProtKB-UniRule"/>
</dbReference>
<proteinExistence type="inferred from homology"/>
<keyword evidence="4 7" id="KW-0808">Transferase</keyword>
<comment type="function">
    <text evidence="7">Catalyzes the formation of 4-diphosphocytidyl-2-C-methyl-D-erythritol from CTP and 2-C-methyl-D-erythritol 4-phosphate (MEP).</text>
</comment>
<keyword evidence="5 7" id="KW-0548">Nucleotidyltransferase</keyword>
<evidence type="ECO:0000313" key="8">
    <source>
        <dbReference type="EMBL" id="RPF26492.1"/>
    </source>
</evidence>
<reference evidence="8 9" key="1">
    <citation type="submission" date="2018-11" db="EMBL/GenBank/DDBJ databases">
        <title>Sequencing the genomes of 1000 actinobacteria strains.</title>
        <authorList>
            <person name="Klenk H.-P."/>
        </authorList>
    </citation>
    <scope>NUCLEOTIDE SEQUENCE [LARGE SCALE GENOMIC DNA]</scope>
    <source>
        <strain evidence="8 9">DSM 14418</strain>
    </source>
</reference>
<dbReference type="InterPro" id="IPR029044">
    <property type="entry name" value="Nucleotide-diphossugar_trans"/>
</dbReference>
<keyword evidence="6 7" id="KW-0414">Isoprene biosynthesis</keyword>
<dbReference type="UniPathway" id="UPA00056">
    <property type="reaction ID" value="UER00093"/>
</dbReference>
<evidence type="ECO:0000256" key="2">
    <source>
        <dbReference type="ARBA" id="ARBA00004787"/>
    </source>
</evidence>
<dbReference type="Proteomes" id="UP000280726">
    <property type="component" value="Unassembled WGS sequence"/>
</dbReference>
<comment type="catalytic activity">
    <reaction evidence="1 7">
        <text>2-C-methyl-D-erythritol 4-phosphate + CTP + H(+) = 4-CDP-2-C-methyl-D-erythritol + diphosphate</text>
        <dbReference type="Rhea" id="RHEA:13429"/>
        <dbReference type="ChEBI" id="CHEBI:15378"/>
        <dbReference type="ChEBI" id="CHEBI:33019"/>
        <dbReference type="ChEBI" id="CHEBI:37563"/>
        <dbReference type="ChEBI" id="CHEBI:57823"/>
        <dbReference type="ChEBI" id="CHEBI:58262"/>
        <dbReference type="EC" id="2.7.7.60"/>
    </reaction>
</comment>
<dbReference type="HAMAP" id="MF_00108">
    <property type="entry name" value="IspD"/>
    <property type="match status" value="1"/>
</dbReference>
<dbReference type="GO" id="GO:0050518">
    <property type="term" value="F:2-C-methyl-D-erythritol 4-phosphate cytidylyltransferase activity"/>
    <property type="evidence" value="ECO:0007669"/>
    <property type="project" value="UniProtKB-UniRule"/>
</dbReference>
<dbReference type="SUPFAM" id="SSF53448">
    <property type="entry name" value="Nucleotide-diphospho-sugar transferases"/>
    <property type="match status" value="1"/>
</dbReference>
<dbReference type="EMBL" id="RKRA01000001">
    <property type="protein sequence ID" value="RPF26492.1"/>
    <property type="molecule type" value="Genomic_DNA"/>
</dbReference>
<name>A0A3N4ZLD3_9MICO</name>
<dbReference type="InterPro" id="IPR034683">
    <property type="entry name" value="IspD/TarI"/>
</dbReference>
<comment type="caution">
    <text evidence="8">The sequence shown here is derived from an EMBL/GenBank/DDBJ whole genome shotgun (WGS) entry which is preliminary data.</text>
</comment>
<evidence type="ECO:0000256" key="6">
    <source>
        <dbReference type="ARBA" id="ARBA00023229"/>
    </source>
</evidence>
<comment type="pathway">
    <text evidence="2 7">Isoprenoid biosynthesis; isopentenyl diphosphate biosynthesis via DXP pathway; isopentenyl diphosphate from 1-deoxy-D-xylulose 5-phosphate: step 2/6.</text>
</comment>
<dbReference type="Gene3D" id="3.90.550.10">
    <property type="entry name" value="Spore Coat Polysaccharide Biosynthesis Protein SpsA, Chain A"/>
    <property type="match status" value="1"/>
</dbReference>
<dbReference type="Pfam" id="PF01128">
    <property type="entry name" value="IspD"/>
    <property type="match status" value="1"/>
</dbReference>
<keyword evidence="9" id="KW-1185">Reference proteome</keyword>
<dbReference type="AlphaFoldDB" id="A0A3N4ZLD3"/>
<dbReference type="PANTHER" id="PTHR32125">
    <property type="entry name" value="2-C-METHYL-D-ERYTHRITOL 4-PHOSPHATE CYTIDYLYLTRANSFERASE, CHLOROPLASTIC"/>
    <property type="match status" value="1"/>
</dbReference>
<dbReference type="EC" id="2.7.7.60" evidence="7"/>
<feature type="site" description="Transition state stabilizer" evidence="7">
    <location>
        <position position="31"/>
    </location>
</feature>
<dbReference type="InterPro" id="IPR050088">
    <property type="entry name" value="IspD/TarI_cytidylyltransf_bact"/>
</dbReference>
<protein>
    <recommendedName>
        <fullName evidence="7">2-C-methyl-D-erythritol 4-phosphate cytidylyltransferase</fullName>
        <ecNumber evidence="7">2.7.7.60</ecNumber>
    </recommendedName>
    <alternativeName>
        <fullName evidence="7">4-diphosphocytidyl-2C-methyl-D-erythritol synthase</fullName>
    </alternativeName>
    <alternativeName>
        <fullName evidence="7">MEP cytidylyltransferase</fullName>
        <shortName evidence="7">MCT</shortName>
    </alternativeName>
</protein>
<dbReference type="CDD" id="cd02516">
    <property type="entry name" value="CDP-ME_synthetase"/>
    <property type="match status" value="1"/>
</dbReference>
<feature type="site" description="Positions MEP for the nucleophilic attack" evidence="7">
    <location>
        <position position="172"/>
    </location>
</feature>
<gene>
    <name evidence="7" type="primary">ispD</name>
    <name evidence="8" type="ORF">EDD32_0935</name>
</gene>
<evidence type="ECO:0000256" key="4">
    <source>
        <dbReference type="ARBA" id="ARBA00022679"/>
    </source>
</evidence>
<feature type="site" description="Transition state stabilizer" evidence="7">
    <location>
        <position position="24"/>
    </location>
</feature>
<evidence type="ECO:0000256" key="3">
    <source>
        <dbReference type="ARBA" id="ARBA00009789"/>
    </source>
</evidence>
<feature type="site" description="Positions MEP for the nucleophilic attack" evidence="7">
    <location>
        <position position="232"/>
    </location>
</feature>
<dbReference type="NCBIfam" id="TIGR00453">
    <property type="entry name" value="ispD"/>
    <property type="match status" value="1"/>
</dbReference>
<evidence type="ECO:0000256" key="1">
    <source>
        <dbReference type="ARBA" id="ARBA00001282"/>
    </source>
</evidence>
<dbReference type="PROSITE" id="PS01295">
    <property type="entry name" value="ISPD"/>
    <property type="match status" value="1"/>
</dbReference>
<evidence type="ECO:0000256" key="5">
    <source>
        <dbReference type="ARBA" id="ARBA00022695"/>
    </source>
</evidence>